<dbReference type="OrthoDB" id="9802991at2"/>
<keyword evidence="2" id="KW-0479">Metal-binding</keyword>
<keyword evidence="3" id="KW-0378">Hydrolase</keyword>
<sequence>MSLKYQVVPVTSFAQNCSIVWCDETMKGVVIDPGGDVKQLEMLIKELGVQVEKLVLTHGHLDHVGGTEPLAEALNAEIVGPHKADNFWLQGLEGQSQMFGFPLTEAFEPNQWLDEGDVVAFGHQTLTVIHTPGHTPGHVVLFNEEAKQAFVGDVLFKGGIGRTDFPQGDYTTLINSIKGKLWPLGNDVKFVPGHGPESTFGHERVSNPFVADEMPLY</sequence>
<dbReference type="PANTHER" id="PTHR46233:SF3">
    <property type="entry name" value="HYDROXYACYLGLUTATHIONE HYDROLASE GLOC"/>
    <property type="match status" value="1"/>
</dbReference>
<evidence type="ECO:0000313" key="6">
    <source>
        <dbReference type="EMBL" id="SEG62537.1"/>
    </source>
</evidence>
<evidence type="ECO:0000256" key="3">
    <source>
        <dbReference type="ARBA" id="ARBA00022801"/>
    </source>
</evidence>
<dbReference type="Proteomes" id="UP000236721">
    <property type="component" value="Unassembled WGS sequence"/>
</dbReference>
<dbReference type="EMBL" id="FNVG01000024">
    <property type="protein sequence ID" value="SEG62537.1"/>
    <property type="molecule type" value="Genomic_DNA"/>
</dbReference>
<dbReference type="Gene3D" id="3.60.15.10">
    <property type="entry name" value="Ribonuclease Z/Hydroxyacylglutathione hydrolase-like"/>
    <property type="match status" value="1"/>
</dbReference>
<name>A0A1H6BQ39_9VIBR</name>
<dbReference type="InterPro" id="IPR051453">
    <property type="entry name" value="MBL_Glyoxalase_II"/>
</dbReference>
<gene>
    <name evidence="6" type="ORF">SAMN04488244_12432</name>
</gene>
<dbReference type="SUPFAM" id="SSF56281">
    <property type="entry name" value="Metallo-hydrolase/oxidoreductase"/>
    <property type="match status" value="1"/>
</dbReference>
<comment type="cofactor">
    <cofactor evidence="1">
        <name>Zn(2+)</name>
        <dbReference type="ChEBI" id="CHEBI:29105"/>
    </cofactor>
</comment>
<dbReference type="PANTHER" id="PTHR46233">
    <property type="entry name" value="HYDROXYACYLGLUTATHIONE HYDROLASE GLOC"/>
    <property type="match status" value="1"/>
</dbReference>
<evidence type="ECO:0000313" key="7">
    <source>
        <dbReference type="Proteomes" id="UP000236721"/>
    </source>
</evidence>
<reference evidence="7" key="1">
    <citation type="submission" date="2016-10" db="EMBL/GenBank/DDBJ databases">
        <authorList>
            <person name="Varghese N."/>
            <person name="Submissions S."/>
        </authorList>
    </citation>
    <scope>NUCLEOTIDE SEQUENCE [LARGE SCALE GENOMIC DNA]</scope>
    <source>
        <strain evidence="7">CGMCC 1.7062</strain>
    </source>
</reference>
<dbReference type="InterPro" id="IPR036866">
    <property type="entry name" value="RibonucZ/Hydroxyglut_hydro"/>
</dbReference>
<evidence type="ECO:0000256" key="2">
    <source>
        <dbReference type="ARBA" id="ARBA00022723"/>
    </source>
</evidence>
<evidence type="ECO:0000256" key="1">
    <source>
        <dbReference type="ARBA" id="ARBA00001947"/>
    </source>
</evidence>
<dbReference type="GO" id="GO:0046872">
    <property type="term" value="F:metal ion binding"/>
    <property type="evidence" value="ECO:0007669"/>
    <property type="project" value="UniProtKB-KW"/>
</dbReference>
<evidence type="ECO:0000259" key="5">
    <source>
        <dbReference type="SMART" id="SM00849"/>
    </source>
</evidence>
<evidence type="ECO:0000256" key="4">
    <source>
        <dbReference type="ARBA" id="ARBA00022833"/>
    </source>
</evidence>
<dbReference type="AlphaFoldDB" id="A0A1H6BQ39"/>
<keyword evidence="7" id="KW-1185">Reference proteome</keyword>
<keyword evidence="4" id="KW-0862">Zinc</keyword>
<accession>A0A1H6BQ39</accession>
<organism evidence="6 7">
    <name type="scientific">Vibrio hangzhouensis</name>
    <dbReference type="NCBI Taxonomy" id="462991"/>
    <lineage>
        <taxon>Bacteria</taxon>
        <taxon>Pseudomonadati</taxon>
        <taxon>Pseudomonadota</taxon>
        <taxon>Gammaproteobacteria</taxon>
        <taxon>Vibrionales</taxon>
        <taxon>Vibrionaceae</taxon>
        <taxon>Vibrio</taxon>
    </lineage>
</organism>
<dbReference type="Pfam" id="PF00753">
    <property type="entry name" value="Lactamase_B"/>
    <property type="match status" value="1"/>
</dbReference>
<proteinExistence type="predicted"/>
<feature type="domain" description="Metallo-beta-lactamase" evidence="5">
    <location>
        <begin position="14"/>
        <end position="194"/>
    </location>
</feature>
<dbReference type="CDD" id="cd07737">
    <property type="entry name" value="YcbL-like_MBL-fold"/>
    <property type="match status" value="1"/>
</dbReference>
<dbReference type="InterPro" id="IPR001279">
    <property type="entry name" value="Metallo-B-lactamas"/>
</dbReference>
<protein>
    <submittedName>
        <fullName evidence="6">Glyoxylase, beta-lactamase superfamily II</fullName>
    </submittedName>
</protein>
<dbReference type="RefSeq" id="WP_103881940.1">
    <property type="nucleotide sequence ID" value="NZ_FNVG01000024.1"/>
</dbReference>
<dbReference type="GO" id="GO:0016787">
    <property type="term" value="F:hydrolase activity"/>
    <property type="evidence" value="ECO:0007669"/>
    <property type="project" value="UniProtKB-KW"/>
</dbReference>
<dbReference type="SMART" id="SM00849">
    <property type="entry name" value="Lactamase_B"/>
    <property type="match status" value="1"/>
</dbReference>